<dbReference type="AlphaFoldDB" id="A0A4R1KTR9"/>
<dbReference type="OrthoDB" id="1430233at2"/>
<evidence type="ECO:0000313" key="3">
    <source>
        <dbReference type="EMBL" id="TCK68544.1"/>
    </source>
</evidence>
<dbReference type="Pfam" id="PF13590">
    <property type="entry name" value="DUF4136"/>
    <property type="match status" value="1"/>
</dbReference>
<gene>
    <name evidence="3" type="ORF">DFQ05_0052</name>
</gene>
<sequence>MKLIRYFLVLALFTSCGAYVDYDYDKNTNFSEYKTYNYFTDMQSGLSQLDLNRIMNSIDAKMKALGYTKSETPSFNIDISTAEVTNSPNSNVGVGIGGTGRNVGGGVSIGIPVGGNRAMREIKIEFVDDSKNGTFWQAVTTQSNIGNTPEKREESFDKLIEKVFSKFPPKQK</sequence>
<evidence type="ECO:0000313" key="4">
    <source>
        <dbReference type="Proteomes" id="UP000295714"/>
    </source>
</evidence>
<organism evidence="3 4">
    <name type="scientific">Winogradskyella wandonensis</name>
    <dbReference type="NCBI Taxonomy" id="1442586"/>
    <lineage>
        <taxon>Bacteria</taxon>
        <taxon>Pseudomonadati</taxon>
        <taxon>Bacteroidota</taxon>
        <taxon>Flavobacteriia</taxon>
        <taxon>Flavobacteriales</taxon>
        <taxon>Flavobacteriaceae</taxon>
        <taxon>Winogradskyella</taxon>
    </lineage>
</organism>
<comment type="caution">
    <text evidence="3">The sequence shown here is derived from an EMBL/GenBank/DDBJ whole genome shotgun (WGS) entry which is preliminary data.</text>
</comment>
<keyword evidence="4" id="KW-1185">Reference proteome</keyword>
<dbReference type="EMBL" id="SMGI01000001">
    <property type="protein sequence ID" value="TCK68544.1"/>
    <property type="molecule type" value="Genomic_DNA"/>
</dbReference>
<feature type="domain" description="DUF4136" evidence="2">
    <location>
        <begin position="20"/>
        <end position="169"/>
    </location>
</feature>
<dbReference type="Gene3D" id="3.30.160.670">
    <property type="match status" value="1"/>
</dbReference>
<dbReference type="RefSeq" id="WP_132702401.1">
    <property type="nucleotide sequence ID" value="NZ_SMGI01000001.1"/>
</dbReference>
<name>A0A4R1KTR9_9FLAO</name>
<accession>A0A4R1KTR9</accession>
<protein>
    <submittedName>
        <fullName evidence="3">Uncharacterized protein DUF4136</fullName>
    </submittedName>
</protein>
<feature type="chain" id="PRO_5020604356" evidence="1">
    <location>
        <begin position="21"/>
        <end position="172"/>
    </location>
</feature>
<dbReference type="PROSITE" id="PS51257">
    <property type="entry name" value="PROKAR_LIPOPROTEIN"/>
    <property type="match status" value="1"/>
</dbReference>
<keyword evidence="1" id="KW-0732">Signal</keyword>
<dbReference type="Proteomes" id="UP000295714">
    <property type="component" value="Unassembled WGS sequence"/>
</dbReference>
<reference evidence="3 4" key="1">
    <citation type="journal article" date="2015" name="Stand. Genomic Sci.">
        <title>Genomic Encyclopedia of Bacterial and Archaeal Type Strains, Phase III: the genomes of soil and plant-associated and newly described type strains.</title>
        <authorList>
            <person name="Whitman W.B."/>
            <person name="Woyke T."/>
            <person name="Klenk H.P."/>
            <person name="Zhou Y."/>
            <person name="Lilburn T.G."/>
            <person name="Beck B.J."/>
            <person name="De Vos P."/>
            <person name="Vandamme P."/>
            <person name="Eisen J.A."/>
            <person name="Garrity G."/>
            <person name="Hugenholtz P."/>
            <person name="Kyrpides N.C."/>
        </authorList>
    </citation>
    <scope>NUCLEOTIDE SEQUENCE [LARGE SCALE GENOMIC DNA]</scope>
    <source>
        <strain evidence="3 4">CECT 8445</strain>
    </source>
</reference>
<evidence type="ECO:0000259" key="2">
    <source>
        <dbReference type="Pfam" id="PF13590"/>
    </source>
</evidence>
<evidence type="ECO:0000256" key="1">
    <source>
        <dbReference type="SAM" id="SignalP"/>
    </source>
</evidence>
<feature type="signal peptide" evidence="1">
    <location>
        <begin position="1"/>
        <end position="20"/>
    </location>
</feature>
<dbReference type="InterPro" id="IPR025411">
    <property type="entry name" value="DUF4136"/>
</dbReference>
<proteinExistence type="predicted"/>